<organism evidence="3 4">
    <name type="scientific">Lawsonella clevelandensis</name>
    <dbReference type="NCBI Taxonomy" id="1528099"/>
    <lineage>
        <taxon>Bacteria</taxon>
        <taxon>Bacillati</taxon>
        <taxon>Actinomycetota</taxon>
        <taxon>Actinomycetes</taxon>
        <taxon>Mycobacteriales</taxon>
        <taxon>Lawsonellaceae</taxon>
        <taxon>Lawsonella</taxon>
    </lineage>
</organism>
<reference evidence="3 4" key="1">
    <citation type="submission" date="2017-08" db="EMBL/GenBank/DDBJ databases">
        <title>Infants hospitalized years apart are colonized by the same room-sourced microbial strains.</title>
        <authorList>
            <person name="Brooks B."/>
            <person name="Olm M.R."/>
            <person name="Firek B.A."/>
            <person name="Baker R."/>
            <person name="Thomas B.C."/>
            <person name="Morowitz M.J."/>
            <person name="Banfield J.F."/>
        </authorList>
    </citation>
    <scope>NUCLEOTIDE SEQUENCE [LARGE SCALE GENOMIC DNA]</scope>
    <source>
        <strain evidence="3">S2_006_000_R1_57</strain>
    </source>
</reference>
<dbReference type="EMBL" id="QFOZ01000003">
    <property type="protein sequence ID" value="PZP89290.1"/>
    <property type="molecule type" value="Genomic_DNA"/>
</dbReference>
<feature type="region of interest" description="Disordered" evidence="1">
    <location>
        <begin position="1"/>
        <end position="20"/>
    </location>
</feature>
<dbReference type="PANTHER" id="PTHR10953:SF102">
    <property type="entry name" value="ADENYLYLTRANSFERASE AND SULFURTRANSFERASE MOCS3"/>
    <property type="match status" value="1"/>
</dbReference>
<dbReference type="InterPro" id="IPR000594">
    <property type="entry name" value="ThiF_NAD_FAD-bd"/>
</dbReference>
<evidence type="ECO:0000259" key="2">
    <source>
        <dbReference type="Pfam" id="PF00899"/>
    </source>
</evidence>
<dbReference type="PANTHER" id="PTHR10953">
    <property type="entry name" value="UBIQUITIN-ACTIVATING ENZYME E1"/>
    <property type="match status" value="1"/>
</dbReference>
<dbReference type="Gene3D" id="3.40.50.720">
    <property type="entry name" value="NAD(P)-binding Rossmann-like Domain"/>
    <property type="match status" value="1"/>
</dbReference>
<comment type="caution">
    <text evidence="3">The sequence shown here is derived from an EMBL/GenBank/DDBJ whole genome shotgun (WGS) entry which is preliminary data.</text>
</comment>
<dbReference type="CDD" id="cd00757">
    <property type="entry name" value="ThiF_MoeB_HesA_family"/>
    <property type="match status" value="1"/>
</dbReference>
<evidence type="ECO:0000313" key="4">
    <source>
        <dbReference type="Proteomes" id="UP000248606"/>
    </source>
</evidence>
<proteinExistence type="predicted"/>
<dbReference type="InterPro" id="IPR035985">
    <property type="entry name" value="Ubiquitin-activating_enz"/>
</dbReference>
<gene>
    <name evidence="3" type="ORF">DI579_03590</name>
</gene>
<evidence type="ECO:0000313" key="3">
    <source>
        <dbReference type="EMBL" id="PZP89290.1"/>
    </source>
</evidence>
<dbReference type="AlphaFoldDB" id="A0A2W5IC17"/>
<dbReference type="SUPFAM" id="SSF69572">
    <property type="entry name" value="Activating enzymes of the ubiquitin-like proteins"/>
    <property type="match status" value="1"/>
</dbReference>
<evidence type="ECO:0000256" key="1">
    <source>
        <dbReference type="SAM" id="MobiDB-lite"/>
    </source>
</evidence>
<accession>A0A2W5IC17</accession>
<dbReference type="RefSeq" id="WP_290598896.1">
    <property type="nucleotide sequence ID" value="NZ_CAKZIO010000014.1"/>
</dbReference>
<dbReference type="GO" id="GO:0016779">
    <property type="term" value="F:nucleotidyltransferase activity"/>
    <property type="evidence" value="ECO:0007669"/>
    <property type="project" value="TreeGrafter"/>
</dbReference>
<feature type="domain" description="THIF-type NAD/FAD binding fold" evidence="2">
    <location>
        <begin position="35"/>
        <end position="272"/>
    </location>
</feature>
<dbReference type="GO" id="GO:0008146">
    <property type="term" value="F:sulfotransferase activity"/>
    <property type="evidence" value="ECO:0007669"/>
    <property type="project" value="TreeGrafter"/>
</dbReference>
<dbReference type="GO" id="GO:0008641">
    <property type="term" value="F:ubiquitin-like modifier activating enzyme activity"/>
    <property type="evidence" value="ECO:0007669"/>
    <property type="project" value="InterPro"/>
</dbReference>
<dbReference type="GO" id="GO:0005829">
    <property type="term" value="C:cytosol"/>
    <property type="evidence" value="ECO:0007669"/>
    <property type="project" value="TreeGrafter"/>
</dbReference>
<name>A0A2W5IC17_9ACTN</name>
<dbReference type="Proteomes" id="UP000248606">
    <property type="component" value="Unassembled WGS sequence"/>
</dbReference>
<dbReference type="InterPro" id="IPR045886">
    <property type="entry name" value="ThiF/MoeB/HesA"/>
</dbReference>
<protein>
    <recommendedName>
        <fullName evidence="2">THIF-type NAD/FAD binding fold domain-containing protein</fullName>
    </recommendedName>
</protein>
<dbReference type="GO" id="GO:0004792">
    <property type="term" value="F:thiosulfate-cyanide sulfurtransferase activity"/>
    <property type="evidence" value="ECO:0007669"/>
    <property type="project" value="TreeGrafter"/>
</dbReference>
<sequence length="286" mass="30976">MTTRATPTTRTPLRLPLHPLAPLGEPLNAAQKDRYARHLNLPGVGEDGQRRLSATRVLVIGAGGLGSPVLLYLAAAGVGTIGIVDDDVVDSSNLQRQVIHSTAAVGKRKVDTAAERMQGINPDLIVKKFPLRLHPADIDTYRTQFGSQWDLIVDATDNFASRYLVNDLATALGIPEVMGSVFHWQGQVASFWAQCPDPQRAVTLRDLYPQEPSPEAPSREPGAGIMGALCCTIGGLMATEVVKLLLGEGNNLLGRVLYYNAMEMRIHEVTLHSDTTTQSPHTSETR</sequence>
<dbReference type="Pfam" id="PF00899">
    <property type="entry name" value="ThiF"/>
    <property type="match status" value="1"/>
</dbReference>